<gene>
    <name evidence="2" type="ORF">F931_00924</name>
</gene>
<dbReference type="EMBL" id="APQM01000005">
    <property type="protein sequence ID" value="EOQ69723.1"/>
    <property type="molecule type" value="Genomic_DNA"/>
</dbReference>
<dbReference type="HOGENOM" id="CLU_3021369_0_0_6"/>
<evidence type="ECO:0000313" key="3">
    <source>
        <dbReference type="Proteomes" id="UP000014024"/>
    </source>
</evidence>
<comment type="caution">
    <text evidence="2">The sequence shown here is derived from an EMBL/GenBank/DDBJ whole genome shotgun (WGS) entry which is preliminary data.</text>
</comment>
<dbReference type="PATRIC" id="fig|1217691.3.peg.913"/>
<dbReference type="AlphaFoldDB" id="R8YJX3"/>
<evidence type="ECO:0000256" key="1">
    <source>
        <dbReference type="SAM" id="MobiDB-lite"/>
    </source>
</evidence>
<sequence>MPDKNKLVDLNEGYQPNIVPRPSEGNVNLGYQPAKSTGTNPTNLPPKTSSPPKKP</sequence>
<reference evidence="2 3" key="1">
    <citation type="submission" date="2013-02" db="EMBL/GenBank/DDBJ databases">
        <title>The Genome Sequence of Acinetobacter sp. ANC 4050.</title>
        <authorList>
            <consortium name="The Broad Institute Genome Sequencing Platform"/>
            <consortium name="The Broad Institute Genome Sequencing Center for Infectious Disease"/>
            <person name="Cerqueira G."/>
            <person name="Feldgarden M."/>
            <person name="Courvalin P."/>
            <person name="Perichon B."/>
            <person name="Grillot-Courvalin C."/>
            <person name="Clermont D."/>
            <person name="Rocha E."/>
            <person name="Yoon E.-J."/>
            <person name="Nemec A."/>
            <person name="Walker B."/>
            <person name="Young S.K."/>
            <person name="Zeng Q."/>
            <person name="Gargeya S."/>
            <person name="Fitzgerald M."/>
            <person name="Haas B."/>
            <person name="Abouelleil A."/>
            <person name="Alvarado L."/>
            <person name="Arachchi H.M."/>
            <person name="Berlin A.M."/>
            <person name="Chapman S.B."/>
            <person name="Dewar J."/>
            <person name="Goldberg J."/>
            <person name="Griggs A."/>
            <person name="Gujja S."/>
            <person name="Hansen M."/>
            <person name="Howarth C."/>
            <person name="Imamovic A."/>
            <person name="Larimer J."/>
            <person name="McCowan C."/>
            <person name="Murphy C."/>
            <person name="Neiman D."/>
            <person name="Pearson M."/>
            <person name="Priest M."/>
            <person name="Roberts A."/>
            <person name="Saif S."/>
            <person name="Shea T."/>
            <person name="Sisk P."/>
            <person name="Sykes S."/>
            <person name="Wortman J."/>
            <person name="Nusbaum C."/>
            <person name="Birren B."/>
        </authorList>
    </citation>
    <scope>NUCLEOTIDE SEQUENCE [LARGE SCALE GENOMIC DNA]</scope>
    <source>
        <strain evidence="2 3">ANC 4050</strain>
    </source>
</reference>
<accession>R8YJX3</accession>
<evidence type="ECO:0000313" key="2">
    <source>
        <dbReference type="EMBL" id="EOQ69723.1"/>
    </source>
</evidence>
<dbReference type="Proteomes" id="UP000014024">
    <property type="component" value="Unassembled WGS sequence"/>
</dbReference>
<name>R8YJX3_ACIPI</name>
<protein>
    <submittedName>
        <fullName evidence="2">Uncharacterized protein</fullName>
    </submittedName>
</protein>
<feature type="compositionally biased region" description="Low complexity" evidence="1">
    <location>
        <begin position="39"/>
        <end position="55"/>
    </location>
</feature>
<proteinExistence type="predicted"/>
<dbReference type="RefSeq" id="WP_016140988.1">
    <property type="nucleotide sequence ID" value="NZ_KB976987.1"/>
</dbReference>
<organism evidence="2 3">
    <name type="scientific">Acinetobacter pittii ANC 4050</name>
    <dbReference type="NCBI Taxonomy" id="1217691"/>
    <lineage>
        <taxon>Bacteria</taxon>
        <taxon>Pseudomonadati</taxon>
        <taxon>Pseudomonadota</taxon>
        <taxon>Gammaproteobacteria</taxon>
        <taxon>Moraxellales</taxon>
        <taxon>Moraxellaceae</taxon>
        <taxon>Acinetobacter</taxon>
        <taxon>Acinetobacter calcoaceticus/baumannii complex</taxon>
    </lineage>
</organism>
<feature type="region of interest" description="Disordered" evidence="1">
    <location>
        <begin position="1"/>
        <end position="55"/>
    </location>
</feature>